<evidence type="ECO:0000313" key="4">
    <source>
        <dbReference type="Proteomes" id="UP000078512"/>
    </source>
</evidence>
<name>A0A197JI89_9FUNG</name>
<gene>
    <name evidence="3" type="ORF">K457DRAFT_809408</name>
</gene>
<feature type="region of interest" description="Disordered" evidence="1">
    <location>
        <begin position="438"/>
        <end position="488"/>
    </location>
</feature>
<feature type="region of interest" description="Disordered" evidence="1">
    <location>
        <begin position="80"/>
        <end position="118"/>
    </location>
</feature>
<dbReference type="CDD" id="cd18186">
    <property type="entry name" value="BTB_POZ_ZBTB_KLHL-like"/>
    <property type="match status" value="1"/>
</dbReference>
<dbReference type="InterPro" id="IPR000210">
    <property type="entry name" value="BTB/POZ_dom"/>
</dbReference>
<dbReference type="InterPro" id="IPR011333">
    <property type="entry name" value="SKP1/BTB/POZ_sf"/>
</dbReference>
<dbReference type="AlphaFoldDB" id="A0A197JI89"/>
<dbReference type="SUPFAM" id="SSF54695">
    <property type="entry name" value="POZ domain"/>
    <property type="match status" value="1"/>
</dbReference>
<dbReference type="Gene3D" id="3.30.710.10">
    <property type="entry name" value="Potassium Channel Kv1.1, Chain A"/>
    <property type="match status" value="1"/>
</dbReference>
<accession>A0A197JI89</accession>
<feature type="compositionally biased region" description="Low complexity" evidence="1">
    <location>
        <begin position="531"/>
        <end position="542"/>
    </location>
</feature>
<feature type="domain" description="BTB" evidence="2">
    <location>
        <begin position="364"/>
        <end position="440"/>
    </location>
</feature>
<reference evidence="3 4" key="1">
    <citation type="submission" date="2016-05" db="EMBL/GenBank/DDBJ databases">
        <title>Genome sequencing reveals origins of a unique bacterial endosymbiosis in the earliest lineages of terrestrial Fungi.</title>
        <authorList>
            <consortium name="DOE Joint Genome Institute"/>
            <person name="Uehling J."/>
            <person name="Gryganskyi A."/>
            <person name="Hameed K."/>
            <person name="Tschaplinski T."/>
            <person name="Misztal P."/>
            <person name="Wu S."/>
            <person name="Desiro A."/>
            <person name="Vande Pol N."/>
            <person name="Du Z.-Y."/>
            <person name="Zienkiewicz A."/>
            <person name="Zienkiewicz K."/>
            <person name="Morin E."/>
            <person name="Tisserant E."/>
            <person name="Splivallo R."/>
            <person name="Hainaut M."/>
            <person name="Henrissat B."/>
            <person name="Ohm R."/>
            <person name="Kuo A."/>
            <person name="Yan J."/>
            <person name="Lipzen A."/>
            <person name="Nolan M."/>
            <person name="Labutti K."/>
            <person name="Barry K."/>
            <person name="Goldstein A."/>
            <person name="Labbe J."/>
            <person name="Schadt C."/>
            <person name="Tuskan G."/>
            <person name="Grigoriev I."/>
            <person name="Martin F."/>
            <person name="Vilgalys R."/>
            <person name="Bonito G."/>
        </authorList>
    </citation>
    <scope>NUCLEOTIDE SEQUENCE [LARGE SCALE GENOMIC DNA]</scope>
    <source>
        <strain evidence="3 4">AG-77</strain>
    </source>
</reference>
<feature type="region of interest" description="Disordered" evidence="1">
    <location>
        <begin position="1"/>
        <end position="20"/>
    </location>
</feature>
<evidence type="ECO:0000259" key="2">
    <source>
        <dbReference type="PROSITE" id="PS50097"/>
    </source>
</evidence>
<feature type="compositionally biased region" description="Low complexity" evidence="1">
    <location>
        <begin position="1"/>
        <end position="17"/>
    </location>
</feature>
<feature type="compositionally biased region" description="Low complexity" evidence="1">
    <location>
        <begin position="453"/>
        <end position="472"/>
    </location>
</feature>
<evidence type="ECO:0000313" key="3">
    <source>
        <dbReference type="EMBL" id="OAQ24698.1"/>
    </source>
</evidence>
<dbReference type="PROSITE" id="PS50097">
    <property type="entry name" value="BTB"/>
    <property type="match status" value="1"/>
</dbReference>
<dbReference type="OrthoDB" id="2442882at2759"/>
<organism evidence="3 4">
    <name type="scientific">Linnemannia elongata AG-77</name>
    <dbReference type="NCBI Taxonomy" id="1314771"/>
    <lineage>
        <taxon>Eukaryota</taxon>
        <taxon>Fungi</taxon>
        <taxon>Fungi incertae sedis</taxon>
        <taxon>Mucoromycota</taxon>
        <taxon>Mortierellomycotina</taxon>
        <taxon>Mortierellomycetes</taxon>
        <taxon>Mortierellales</taxon>
        <taxon>Mortierellaceae</taxon>
        <taxon>Linnemannia</taxon>
    </lineage>
</organism>
<dbReference type="Proteomes" id="UP000078512">
    <property type="component" value="Unassembled WGS sequence"/>
</dbReference>
<feature type="compositionally biased region" description="Low complexity" evidence="1">
    <location>
        <begin position="80"/>
        <end position="90"/>
    </location>
</feature>
<evidence type="ECO:0000256" key="1">
    <source>
        <dbReference type="SAM" id="MobiDB-lite"/>
    </source>
</evidence>
<protein>
    <recommendedName>
        <fullName evidence="2">BTB domain-containing protein</fullName>
    </recommendedName>
</protein>
<keyword evidence="4" id="KW-1185">Reference proteome</keyword>
<feature type="region of interest" description="Disordered" evidence="1">
    <location>
        <begin position="506"/>
        <end position="563"/>
    </location>
</feature>
<dbReference type="EMBL" id="KV442089">
    <property type="protein sequence ID" value="OAQ24698.1"/>
    <property type="molecule type" value="Genomic_DNA"/>
</dbReference>
<sequence>MEQPQQPQQQPQHQHQPVTRVVSHWAKSTPEEGIQLIFNKTDTDNAPAGVRILTSPTSNERPCQWDICLRLVSAPFSSLASSSDGSGFDSKQTMTSLPGSRDHSTAPTPPHQASAQLQQQTTFSTALCHLRSATPLLVLTLQRASIRLSSVGYGGGQGENGQGDGAGGRSGNTSFEDPMNPGRSRCDSYRTIYIYSPRLRRDIHVQPINRALWPQTVVFKREDVTDEEHKYHFQIWLSGASPRHTDAETDARTTQQKNLLFAMRQDTSTCNVQICIRDPPPPMTVPQACLDSASSGLLGKRAGSLGSLGSPGRYSMGGHYSRGYNNNIGNYRNTPLATASSAPSGMTYVKHDIKHSHKLHENNSNNEYSTEPIRATFWAHKAILESVPFFSRMLRNGWFKEGQPGPDGIFRINLSNDMFEPKIMDILLDYVYTREPIQDDESMGDDDHVANISNSGDGDGYYDNNNTNYNNDTARHTEDYGPNSPTMDRRHYVSANVALNLQTVASEPSPTRPHYPQFQAYSHQPTREGCSSSWPFTSTTTTGHGHGFDIPSTLASPPPPTHA</sequence>
<feature type="region of interest" description="Disordered" evidence="1">
    <location>
        <begin position="150"/>
        <end position="182"/>
    </location>
</feature>
<proteinExistence type="predicted"/>
<feature type="compositionally biased region" description="Gly residues" evidence="1">
    <location>
        <begin position="152"/>
        <end position="170"/>
    </location>
</feature>